<proteinExistence type="predicted"/>
<dbReference type="HOGENOM" id="CLU_025010_0_0_1"/>
<dbReference type="STRING" id="6669.E9GBG5"/>
<name>E9GBG5_DAPPU</name>
<feature type="binding site" evidence="4">
    <location>
        <position position="32"/>
    </location>
    <ligand>
        <name>ATP</name>
        <dbReference type="ChEBI" id="CHEBI:30616"/>
    </ligand>
</feature>
<dbReference type="PANTHER" id="PTHR13954:SF6">
    <property type="entry name" value="NON-SPECIFIC SERINE_THREONINE PROTEIN KINASE"/>
    <property type="match status" value="1"/>
</dbReference>
<sequence length="694" mass="80569">MSHIFDLNNKLGEGRYGIVCKGYWGGKTVAVKRIQLHQCCNQEENAMKKLDHPNVVKFFHAESDQHFRYYCLELCDGSLDQMLSKDKDPEKFLKAHPMFLQLRNIYQLATGLEYIHKQGLIHRDLKPENVLIIKNRKNQETMKWADFGLSKQVNETEKWLAPEISKLLEDKGDKITQRGTIKSDNVNRVRMNDIIKRMLKEKPEDRINSSDVAELIYEKLVTQKPFMDLCSSDTYPSLKDIKFFLEKRVDVNFVYPEGWTPLLYLAKAKKDGDNNLVEIVRHFIKNGVNLSHTLADMRSNVLHLFCRYYKKDNLIDIIRLLIEHEMEINCKETFEDNALTILCIHYQKENLVEIITFLIQKGIDINCKDSNGDNALTLLCSNYQNENLIDIIQLLIHHGIEINSTTKGGSNALISLCQNKNVFNCKNHSETNAVIADRYKRENSIAIIRLLIHHGINVTCTDNFGDNALIYLCDNDEANNVIEIIEILIQHGIDINFNDSDGSNALILLCRWKANQNLIEMFRYLIHHGINVNWKDKNGCNALHRLCRSYQKENIIEIIRYLIQRGIDVNAKCNDGSNALHCLSGNYRNENLTEIILFLIESVIEVDCKDNNEKNALTLLCRYYQNENLIDIIQLLIQHGIDVNCKNLIGWNALHYLSRYYPNENLIEIFRLLIEHRIEINCETNENALIILLF</sequence>
<dbReference type="GO" id="GO:0004521">
    <property type="term" value="F:RNA endonuclease activity"/>
    <property type="evidence" value="ECO:0000318"/>
    <property type="project" value="GO_Central"/>
</dbReference>
<dbReference type="InterPro" id="IPR036770">
    <property type="entry name" value="Ankyrin_rpt-contain_sf"/>
</dbReference>
<evidence type="ECO:0000256" key="3">
    <source>
        <dbReference type="PROSITE-ProRule" id="PRU00023"/>
    </source>
</evidence>
<dbReference type="PROSITE" id="PS50088">
    <property type="entry name" value="ANK_REPEAT"/>
    <property type="match status" value="1"/>
</dbReference>
<dbReference type="EMBL" id="GL732538">
    <property type="protein sequence ID" value="EFX83158.1"/>
    <property type="molecule type" value="Genomic_DNA"/>
</dbReference>
<dbReference type="Gene3D" id="1.25.40.20">
    <property type="entry name" value="Ankyrin repeat-containing domain"/>
    <property type="match status" value="5"/>
</dbReference>
<organism evidence="6 7">
    <name type="scientific">Daphnia pulex</name>
    <name type="common">Water flea</name>
    <dbReference type="NCBI Taxonomy" id="6669"/>
    <lineage>
        <taxon>Eukaryota</taxon>
        <taxon>Metazoa</taxon>
        <taxon>Ecdysozoa</taxon>
        <taxon>Arthropoda</taxon>
        <taxon>Crustacea</taxon>
        <taxon>Branchiopoda</taxon>
        <taxon>Diplostraca</taxon>
        <taxon>Cladocera</taxon>
        <taxon>Anomopoda</taxon>
        <taxon>Daphniidae</taxon>
        <taxon>Daphnia</taxon>
    </lineage>
</organism>
<dbReference type="SMART" id="SM00220">
    <property type="entry name" value="S_TKc"/>
    <property type="match status" value="1"/>
</dbReference>
<dbReference type="InParanoid" id="E9GBG5"/>
<dbReference type="Pfam" id="PF12796">
    <property type="entry name" value="Ank_2"/>
    <property type="match status" value="3"/>
</dbReference>
<dbReference type="PANTHER" id="PTHR13954">
    <property type="entry name" value="IRE1-RELATED"/>
    <property type="match status" value="1"/>
</dbReference>
<dbReference type="eggNOG" id="KOG1027">
    <property type="taxonomic scope" value="Eukaryota"/>
</dbReference>
<dbReference type="Pfam" id="PF00069">
    <property type="entry name" value="Pkinase"/>
    <property type="match status" value="1"/>
</dbReference>
<dbReference type="GO" id="GO:0005783">
    <property type="term" value="C:endoplasmic reticulum"/>
    <property type="evidence" value="ECO:0000318"/>
    <property type="project" value="GO_Central"/>
</dbReference>
<protein>
    <recommendedName>
        <fullName evidence="5">Protein kinase domain-containing protein</fullName>
    </recommendedName>
</protein>
<dbReference type="InterPro" id="IPR008271">
    <property type="entry name" value="Ser/Thr_kinase_AS"/>
</dbReference>
<dbReference type="InterPro" id="IPR011009">
    <property type="entry name" value="Kinase-like_dom_sf"/>
</dbReference>
<dbReference type="GO" id="GO:0036498">
    <property type="term" value="P:IRE1-mediated unfolded protein response"/>
    <property type="evidence" value="ECO:0000318"/>
    <property type="project" value="GO_Central"/>
</dbReference>
<evidence type="ECO:0000256" key="2">
    <source>
        <dbReference type="ARBA" id="ARBA00022840"/>
    </source>
</evidence>
<dbReference type="Proteomes" id="UP000000305">
    <property type="component" value="Unassembled WGS sequence"/>
</dbReference>
<keyword evidence="2 4" id="KW-0067">ATP-binding</keyword>
<dbReference type="PROSITE" id="PS00108">
    <property type="entry name" value="PROTEIN_KINASE_ST"/>
    <property type="match status" value="1"/>
</dbReference>
<dbReference type="AlphaFoldDB" id="E9GBG5"/>
<dbReference type="PROSITE" id="PS00107">
    <property type="entry name" value="PROTEIN_KINASE_ATP"/>
    <property type="match status" value="1"/>
</dbReference>
<dbReference type="OMA" id="HLSCKGG"/>
<dbReference type="InterPro" id="IPR045133">
    <property type="entry name" value="IRE1/2-like"/>
</dbReference>
<dbReference type="GO" id="GO:0005524">
    <property type="term" value="F:ATP binding"/>
    <property type="evidence" value="ECO:0007669"/>
    <property type="project" value="UniProtKB-UniRule"/>
</dbReference>
<dbReference type="eggNOG" id="KOG0504">
    <property type="taxonomic scope" value="Eukaryota"/>
</dbReference>
<dbReference type="InterPro" id="IPR017441">
    <property type="entry name" value="Protein_kinase_ATP_BS"/>
</dbReference>
<evidence type="ECO:0000313" key="6">
    <source>
        <dbReference type="EMBL" id="EFX83158.1"/>
    </source>
</evidence>
<accession>E9GBG5</accession>
<dbReference type="OrthoDB" id="194358at2759"/>
<dbReference type="InterPro" id="IPR002110">
    <property type="entry name" value="Ankyrin_rpt"/>
</dbReference>
<dbReference type="PhylomeDB" id="E9GBG5"/>
<reference evidence="6 7" key="1">
    <citation type="journal article" date="2011" name="Science">
        <title>The ecoresponsive genome of Daphnia pulex.</title>
        <authorList>
            <person name="Colbourne J.K."/>
            <person name="Pfrender M.E."/>
            <person name="Gilbert D."/>
            <person name="Thomas W.K."/>
            <person name="Tucker A."/>
            <person name="Oakley T.H."/>
            <person name="Tokishita S."/>
            <person name="Aerts A."/>
            <person name="Arnold G.J."/>
            <person name="Basu M.K."/>
            <person name="Bauer D.J."/>
            <person name="Caceres C.E."/>
            <person name="Carmel L."/>
            <person name="Casola C."/>
            <person name="Choi J.H."/>
            <person name="Detter J.C."/>
            <person name="Dong Q."/>
            <person name="Dusheyko S."/>
            <person name="Eads B.D."/>
            <person name="Frohlich T."/>
            <person name="Geiler-Samerotte K.A."/>
            <person name="Gerlach D."/>
            <person name="Hatcher P."/>
            <person name="Jogdeo S."/>
            <person name="Krijgsveld J."/>
            <person name="Kriventseva E.V."/>
            <person name="Kultz D."/>
            <person name="Laforsch C."/>
            <person name="Lindquist E."/>
            <person name="Lopez J."/>
            <person name="Manak J.R."/>
            <person name="Muller J."/>
            <person name="Pangilinan J."/>
            <person name="Patwardhan R.P."/>
            <person name="Pitluck S."/>
            <person name="Pritham E.J."/>
            <person name="Rechtsteiner A."/>
            <person name="Rho M."/>
            <person name="Rogozin I.B."/>
            <person name="Sakarya O."/>
            <person name="Salamov A."/>
            <person name="Schaack S."/>
            <person name="Shapiro H."/>
            <person name="Shiga Y."/>
            <person name="Skalitzky C."/>
            <person name="Smith Z."/>
            <person name="Souvorov A."/>
            <person name="Sung W."/>
            <person name="Tang Z."/>
            <person name="Tsuchiya D."/>
            <person name="Tu H."/>
            <person name="Vos H."/>
            <person name="Wang M."/>
            <person name="Wolf Y.I."/>
            <person name="Yamagata H."/>
            <person name="Yamada T."/>
            <person name="Ye Y."/>
            <person name="Shaw J.R."/>
            <person name="Andrews J."/>
            <person name="Crease T.J."/>
            <person name="Tang H."/>
            <person name="Lucas S.M."/>
            <person name="Robertson H.M."/>
            <person name="Bork P."/>
            <person name="Koonin E.V."/>
            <person name="Zdobnov E.M."/>
            <person name="Grigoriev I.V."/>
            <person name="Lynch M."/>
            <person name="Boore J.L."/>
        </authorList>
    </citation>
    <scope>NUCLEOTIDE SEQUENCE [LARGE SCALE GENOMIC DNA]</scope>
</reference>
<dbReference type="Pfam" id="PF00023">
    <property type="entry name" value="Ank"/>
    <property type="match status" value="1"/>
</dbReference>
<dbReference type="Gene3D" id="1.10.510.10">
    <property type="entry name" value="Transferase(Phosphotransferase) domain 1"/>
    <property type="match status" value="1"/>
</dbReference>
<dbReference type="GO" id="GO:0051082">
    <property type="term" value="F:unfolded protein binding"/>
    <property type="evidence" value="ECO:0000318"/>
    <property type="project" value="GO_Central"/>
</dbReference>
<feature type="domain" description="Protein kinase" evidence="5">
    <location>
        <begin position="5"/>
        <end position="306"/>
    </location>
</feature>
<evidence type="ECO:0000256" key="1">
    <source>
        <dbReference type="ARBA" id="ARBA00022741"/>
    </source>
</evidence>
<dbReference type="GO" id="GO:0070059">
    <property type="term" value="P:intrinsic apoptotic signaling pathway in response to endoplasmic reticulum stress"/>
    <property type="evidence" value="ECO:0000318"/>
    <property type="project" value="GO_Central"/>
</dbReference>
<dbReference type="SMART" id="SM00248">
    <property type="entry name" value="ANK"/>
    <property type="match status" value="11"/>
</dbReference>
<dbReference type="SUPFAM" id="SSF48403">
    <property type="entry name" value="Ankyrin repeat"/>
    <property type="match status" value="1"/>
</dbReference>
<feature type="repeat" description="ANK" evidence="3">
    <location>
        <begin position="538"/>
        <end position="574"/>
    </location>
</feature>
<dbReference type="PROSITE" id="PS50011">
    <property type="entry name" value="PROTEIN_KINASE_DOM"/>
    <property type="match status" value="1"/>
</dbReference>
<evidence type="ECO:0000259" key="5">
    <source>
        <dbReference type="PROSITE" id="PS50011"/>
    </source>
</evidence>
<dbReference type="InterPro" id="IPR000719">
    <property type="entry name" value="Prot_kinase_dom"/>
</dbReference>
<keyword evidence="7" id="KW-1185">Reference proteome</keyword>
<evidence type="ECO:0000256" key="4">
    <source>
        <dbReference type="PROSITE-ProRule" id="PRU10141"/>
    </source>
</evidence>
<dbReference type="SUPFAM" id="SSF56112">
    <property type="entry name" value="Protein kinase-like (PK-like)"/>
    <property type="match status" value="1"/>
</dbReference>
<dbReference type="GO" id="GO:0004674">
    <property type="term" value="F:protein serine/threonine kinase activity"/>
    <property type="evidence" value="ECO:0000318"/>
    <property type="project" value="GO_Central"/>
</dbReference>
<dbReference type="KEGG" id="dpx:DAPPUDRAFT_100849"/>
<keyword evidence="1 4" id="KW-0547">Nucleotide-binding</keyword>
<keyword evidence="3" id="KW-0040">ANK repeat</keyword>
<evidence type="ECO:0000313" key="7">
    <source>
        <dbReference type="Proteomes" id="UP000000305"/>
    </source>
</evidence>
<gene>
    <name evidence="6" type="ORF">DAPPUDRAFT_100849</name>
</gene>